<organism evidence="1 2">
    <name type="scientific">Phytopseudomonas seleniipraecipitans</name>
    <dbReference type="NCBI Taxonomy" id="640205"/>
    <lineage>
        <taxon>Bacteria</taxon>
        <taxon>Pseudomonadati</taxon>
        <taxon>Pseudomonadota</taxon>
        <taxon>Gammaproteobacteria</taxon>
        <taxon>Pseudomonadales</taxon>
        <taxon>Pseudomonadaceae</taxon>
        <taxon>Phytopseudomonas</taxon>
    </lineage>
</organism>
<dbReference type="Proteomes" id="UP000243378">
    <property type="component" value="Unassembled WGS sequence"/>
</dbReference>
<dbReference type="NCBIfam" id="TIGR04412">
    <property type="entry name" value="T2SS_GspM_XcpZ"/>
    <property type="match status" value="1"/>
</dbReference>
<evidence type="ECO:0000313" key="1">
    <source>
        <dbReference type="EMBL" id="SDE94250.1"/>
    </source>
</evidence>
<protein>
    <submittedName>
        <fullName evidence="1">Type II secretion system protein M (GspM)</fullName>
    </submittedName>
</protein>
<dbReference type="AlphaFoldDB" id="A0A1G7H1F3"/>
<dbReference type="InterPro" id="IPR030927">
    <property type="entry name" value="T2SS_GspM_XcpZ"/>
</dbReference>
<gene>
    <name evidence="1" type="ORF">SAMN05216381_0441</name>
</gene>
<dbReference type="EMBL" id="FNBM01000001">
    <property type="protein sequence ID" value="SDE94250.1"/>
    <property type="molecule type" value="Genomic_DNA"/>
</dbReference>
<dbReference type="RefSeq" id="WP_092364124.1">
    <property type="nucleotide sequence ID" value="NZ_FNBM01000001.1"/>
</dbReference>
<dbReference type="OrthoDB" id="6995914at2"/>
<accession>A0A1G7H1F3</accession>
<reference evidence="1 2" key="1">
    <citation type="submission" date="2016-10" db="EMBL/GenBank/DDBJ databases">
        <authorList>
            <person name="de Groot N.N."/>
        </authorList>
    </citation>
    <scope>NUCLEOTIDE SEQUENCE [LARGE SCALE GENOMIC DNA]</scope>
    <source>
        <strain evidence="1 2">LMG 25475</strain>
    </source>
</reference>
<evidence type="ECO:0000313" key="2">
    <source>
        <dbReference type="Proteomes" id="UP000243378"/>
    </source>
</evidence>
<sequence>MNLNLERRGMRLLAVVIVAVLLALLTWREGRQHWQAFGQWQTLAQSALALRAERTLTADDLQQAAKAREISIETLEPGSEEWLVRGQLKDERVLQDWLLQLEREGARPLRWGLQRGESALHFELALQR</sequence>
<proteinExistence type="predicted"/>
<dbReference type="STRING" id="640205.SAMN05216381_0441"/>
<name>A0A1G7H1F3_9GAMM</name>